<evidence type="ECO:0000256" key="3">
    <source>
        <dbReference type="ARBA" id="ARBA00023239"/>
    </source>
</evidence>
<dbReference type="PANTHER" id="PTHR22960:SF29">
    <property type="entry name" value="CYCLIC PYRANOPTERIN MONOPHOSPHATE SYNTHASE"/>
    <property type="match status" value="1"/>
</dbReference>
<accession>A0A0F7FJX9</accession>
<dbReference type="Proteomes" id="UP000067434">
    <property type="component" value="Chromosome"/>
</dbReference>
<dbReference type="UniPathway" id="UPA00344"/>
<evidence type="ECO:0000256" key="2">
    <source>
        <dbReference type="ARBA" id="ARBA00023150"/>
    </source>
</evidence>
<dbReference type="InterPro" id="IPR023045">
    <property type="entry name" value="MoaC"/>
</dbReference>
<dbReference type="KEGG" id="thf:MA03_08425"/>
<dbReference type="InterPro" id="IPR036522">
    <property type="entry name" value="MoaC_sf"/>
</dbReference>
<dbReference type="EC" id="4.6.1.17" evidence="4"/>
<dbReference type="NCBIfam" id="TIGR00581">
    <property type="entry name" value="moaC"/>
    <property type="match status" value="1"/>
</dbReference>
<gene>
    <name evidence="4" type="primary">moaC</name>
    <name evidence="6" type="ORF">MA03_08425</name>
</gene>
<name>A0A0F7FJX9_9CREN</name>
<keyword evidence="2 4" id="KW-0501">Molybdenum cofactor biosynthesis</keyword>
<organism evidence="6 7">
    <name type="scientific">Infirmifilum uzonense</name>
    <dbReference type="NCBI Taxonomy" id="1550241"/>
    <lineage>
        <taxon>Archaea</taxon>
        <taxon>Thermoproteota</taxon>
        <taxon>Thermoprotei</taxon>
        <taxon>Thermofilales</taxon>
        <taxon>Thermofilaceae</taxon>
        <taxon>Infirmifilum</taxon>
    </lineage>
</organism>
<evidence type="ECO:0000259" key="5">
    <source>
        <dbReference type="Pfam" id="PF01967"/>
    </source>
</evidence>
<dbReference type="GO" id="GO:0061799">
    <property type="term" value="F:cyclic pyranopterin monophosphate synthase activity"/>
    <property type="evidence" value="ECO:0007669"/>
    <property type="project" value="UniProtKB-UniRule"/>
</dbReference>
<dbReference type="SUPFAM" id="SSF55040">
    <property type="entry name" value="Molybdenum cofactor biosynthesis protein C, MoaC"/>
    <property type="match status" value="1"/>
</dbReference>
<keyword evidence="7" id="KW-1185">Reference proteome</keyword>
<dbReference type="NCBIfam" id="NF006870">
    <property type="entry name" value="PRK09364.1"/>
    <property type="match status" value="1"/>
</dbReference>
<comment type="similarity">
    <text evidence="4">Belongs to the MoaC family.</text>
</comment>
<sequence length="153" mass="17048">MSGREVRMVDITEKPAVYREATARGYIRLKPETLQAIIEGRVPKGDVLNVARTAAILAVKRTWETLPLCHPIPITSVSVDFNLDERGVEAVVTVKTTAQTGVEMEALTGVSIALLTIWDMVKALEKDERGQYPHTIIQEIRVLEKVKGEQNRV</sequence>
<evidence type="ECO:0000256" key="1">
    <source>
        <dbReference type="ARBA" id="ARBA00005046"/>
    </source>
</evidence>
<dbReference type="GeneID" id="25402250"/>
<protein>
    <recommendedName>
        <fullName evidence="4">Probable cyclic pyranopterin monophosphate synthase</fullName>
        <ecNumber evidence="4">4.6.1.17</ecNumber>
    </recommendedName>
    <alternativeName>
        <fullName evidence="4">Molybdenum cofactor biosynthesis protein C</fullName>
    </alternativeName>
</protein>
<feature type="binding site" evidence="4">
    <location>
        <begin position="68"/>
        <end position="70"/>
    </location>
    <ligand>
        <name>substrate</name>
    </ligand>
</feature>
<comment type="subunit">
    <text evidence="4">Homohexamer; trimer of dimers.</text>
</comment>
<dbReference type="InterPro" id="IPR023047">
    <property type="entry name" value="Mo_CF_biosynth-C_arc"/>
</dbReference>
<dbReference type="Gene3D" id="3.30.70.640">
    <property type="entry name" value="Molybdopterin cofactor biosynthesis C (MoaC) domain"/>
    <property type="match status" value="1"/>
</dbReference>
<dbReference type="AlphaFoldDB" id="A0A0F7FJX9"/>
<proteinExistence type="inferred from homology"/>
<dbReference type="NCBIfam" id="NF008999">
    <property type="entry name" value="PRK12343.1"/>
    <property type="match status" value="1"/>
</dbReference>
<dbReference type="PATRIC" id="fig|1550241.5.peg.1746"/>
<dbReference type="RefSeq" id="WP_052884816.1">
    <property type="nucleotide sequence ID" value="NZ_CP009961.1"/>
</dbReference>
<comment type="catalytic activity">
    <reaction evidence="4">
        <text>(8S)-3',8-cyclo-7,8-dihydroguanosine 5'-triphosphate = cyclic pyranopterin phosphate + diphosphate</text>
        <dbReference type="Rhea" id="RHEA:49580"/>
        <dbReference type="ChEBI" id="CHEBI:33019"/>
        <dbReference type="ChEBI" id="CHEBI:59648"/>
        <dbReference type="ChEBI" id="CHEBI:131766"/>
        <dbReference type="EC" id="4.6.1.17"/>
    </reaction>
</comment>
<feature type="binding site" evidence="4">
    <location>
        <begin position="104"/>
        <end position="105"/>
    </location>
    <ligand>
        <name>substrate</name>
    </ligand>
</feature>
<comment type="pathway">
    <text evidence="1 4">Cofactor biosynthesis; molybdopterin biosynthesis.</text>
</comment>
<keyword evidence="3 4" id="KW-0456">Lyase</keyword>
<dbReference type="STRING" id="1550241.MA03_08425"/>
<feature type="domain" description="Molybdopterin cofactor biosynthesis C (MoaC)" evidence="5">
    <location>
        <begin position="8"/>
        <end position="148"/>
    </location>
</feature>
<dbReference type="HAMAP" id="MF_01224_A">
    <property type="entry name" value="MoaC_A"/>
    <property type="match status" value="1"/>
</dbReference>
<dbReference type="InterPro" id="IPR002820">
    <property type="entry name" value="Mopterin_CF_biosynth-C_dom"/>
</dbReference>
<evidence type="ECO:0000313" key="7">
    <source>
        <dbReference type="Proteomes" id="UP000067434"/>
    </source>
</evidence>
<dbReference type="Pfam" id="PF01967">
    <property type="entry name" value="MoaC"/>
    <property type="match status" value="1"/>
</dbReference>
<dbReference type="PANTHER" id="PTHR22960">
    <property type="entry name" value="MOLYBDOPTERIN COFACTOR SYNTHESIS PROTEIN A"/>
    <property type="match status" value="1"/>
</dbReference>
<dbReference type="CDD" id="cd01419">
    <property type="entry name" value="MoaC_A"/>
    <property type="match status" value="1"/>
</dbReference>
<feature type="active site" evidence="4">
    <location>
        <position position="119"/>
    </location>
</feature>
<dbReference type="InterPro" id="IPR050105">
    <property type="entry name" value="MoCo_biosynth_MoaA/MoaC"/>
</dbReference>
<comment type="function">
    <text evidence="4">Catalyzes the conversion of (8S)-3',8-cyclo-7,8-dihydroguanosine 5'-triphosphate to cyclic pyranopterin monophosphate (cPMP).</text>
</comment>
<dbReference type="HOGENOM" id="CLU_074693_1_2_2"/>
<reference evidence="6 7" key="1">
    <citation type="journal article" date="2015" name="Stand. Genomic Sci.">
        <title>Complete genome sequence of and proposal of Thermofilum uzonense sp. nov. a novel hyperthermophilic crenarchaeon and emended description of the genus Thermofilum.</title>
        <authorList>
            <person name="Toshchakov S.V."/>
            <person name="Korzhenkov A.A."/>
            <person name="Samarov N.I."/>
            <person name="Mazunin I.O."/>
            <person name="Mozhey O.I."/>
            <person name="Shmyr I.S."/>
            <person name="Derbikova K.S."/>
            <person name="Taranov E.A."/>
            <person name="Dominova I.N."/>
            <person name="Bonch-Osmolovskaya E.A."/>
            <person name="Patrushev M.V."/>
            <person name="Podosokorskaya O.A."/>
            <person name="Kublanov I.V."/>
        </authorList>
    </citation>
    <scope>NUCLEOTIDE SEQUENCE [LARGE SCALE GENOMIC DNA]</scope>
    <source>
        <strain evidence="6 7">1807-2</strain>
    </source>
</reference>
<dbReference type="GO" id="GO:0006777">
    <property type="term" value="P:Mo-molybdopterin cofactor biosynthetic process"/>
    <property type="evidence" value="ECO:0007669"/>
    <property type="project" value="UniProtKB-UniRule"/>
</dbReference>
<evidence type="ECO:0000313" key="6">
    <source>
        <dbReference type="EMBL" id="AKG39244.1"/>
    </source>
</evidence>
<evidence type="ECO:0000256" key="4">
    <source>
        <dbReference type="HAMAP-Rule" id="MF_01224"/>
    </source>
</evidence>
<dbReference type="EMBL" id="CP009961">
    <property type="protein sequence ID" value="AKG39244.1"/>
    <property type="molecule type" value="Genomic_DNA"/>
</dbReference>